<protein>
    <submittedName>
        <fullName evidence="1">Uncharacterized protein</fullName>
    </submittedName>
</protein>
<proteinExistence type="predicted"/>
<evidence type="ECO:0000313" key="1">
    <source>
        <dbReference type="EMBL" id="KAF4703787.1"/>
    </source>
</evidence>
<sequence>YGSIEAAVSSLDRHTHDPEEGVLFFELWRWLGLRQRRGGRPWPFDRDFTEQAFDALAGFKGRLMSRILLGAGAKHKKEVGVNTDVHRSAAAGRGAARRGHSLLLREGKKDSIGGGLRNRAMRGIALEKRPSTGKLVTTPIMLPEELQDGLEAVSERHASTTSPSIHH</sequence>
<accession>A0A7J6Q6A7</accession>
<feature type="non-terminal residue" evidence="1">
    <location>
        <position position="1"/>
    </location>
</feature>
<evidence type="ECO:0000313" key="2">
    <source>
        <dbReference type="Proteomes" id="UP000553632"/>
    </source>
</evidence>
<comment type="caution">
    <text evidence="1">The sequence shown here is derived from an EMBL/GenBank/DDBJ whole genome shotgun (WGS) entry which is preliminary data.</text>
</comment>
<dbReference type="AlphaFoldDB" id="A0A7J6Q6A7"/>
<dbReference type="EMBL" id="JABANO010035252">
    <property type="protein sequence ID" value="KAF4703787.1"/>
    <property type="molecule type" value="Genomic_DNA"/>
</dbReference>
<keyword evidence="2" id="KW-1185">Reference proteome</keyword>
<feature type="non-terminal residue" evidence="1">
    <location>
        <position position="167"/>
    </location>
</feature>
<reference evidence="1 2" key="1">
    <citation type="submission" date="2020-04" db="EMBL/GenBank/DDBJ databases">
        <title>Perkinsus olseni comparative genomics.</title>
        <authorList>
            <person name="Bogema D.R."/>
        </authorList>
    </citation>
    <scope>NUCLEOTIDE SEQUENCE [LARGE SCALE GENOMIC DNA]</scope>
    <source>
        <strain evidence="1 2">ATCC PRA-207</strain>
    </source>
</reference>
<gene>
    <name evidence="1" type="ORF">FOZ63_015286</name>
</gene>
<organism evidence="1 2">
    <name type="scientific">Perkinsus olseni</name>
    <name type="common">Perkinsus atlanticus</name>
    <dbReference type="NCBI Taxonomy" id="32597"/>
    <lineage>
        <taxon>Eukaryota</taxon>
        <taxon>Sar</taxon>
        <taxon>Alveolata</taxon>
        <taxon>Perkinsozoa</taxon>
        <taxon>Perkinsea</taxon>
        <taxon>Perkinsida</taxon>
        <taxon>Perkinsidae</taxon>
        <taxon>Perkinsus</taxon>
    </lineage>
</organism>
<name>A0A7J6Q6A7_PEROL</name>
<dbReference type="Proteomes" id="UP000553632">
    <property type="component" value="Unassembled WGS sequence"/>
</dbReference>